<keyword evidence="7" id="KW-1185">Reference proteome</keyword>
<dbReference type="InterPro" id="IPR018170">
    <property type="entry name" value="Aldo/ket_reductase_CS"/>
</dbReference>
<dbReference type="InParanoid" id="A0A4S2MXS3"/>
<dbReference type="GO" id="GO:0016616">
    <property type="term" value="F:oxidoreductase activity, acting on the CH-OH group of donors, NAD or NADP as acceptor"/>
    <property type="evidence" value="ECO:0007669"/>
    <property type="project" value="UniProtKB-ARBA"/>
</dbReference>
<reference evidence="6 7" key="1">
    <citation type="submission" date="2019-04" db="EMBL/GenBank/DDBJ databases">
        <title>Comparative genomics and transcriptomics to analyze fruiting body development in filamentous ascomycetes.</title>
        <authorList>
            <consortium name="DOE Joint Genome Institute"/>
            <person name="Lutkenhaus R."/>
            <person name="Traeger S."/>
            <person name="Breuer J."/>
            <person name="Kuo A."/>
            <person name="Lipzen A."/>
            <person name="Pangilinan J."/>
            <person name="Dilworth D."/>
            <person name="Sandor L."/>
            <person name="Poggeler S."/>
            <person name="Barry K."/>
            <person name="Grigoriev I.V."/>
            <person name="Nowrousian M."/>
        </authorList>
    </citation>
    <scope>NUCLEOTIDE SEQUENCE [LARGE SCALE GENOMIC DNA]</scope>
    <source>
        <strain evidence="6 7">CBS 389.68</strain>
    </source>
</reference>
<evidence type="ECO:0000256" key="4">
    <source>
        <dbReference type="PIRSR" id="PIRSR000097-3"/>
    </source>
</evidence>
<dbReference type="STRING" id="341454.A0A4S2MXS3"/>
<evidence type="ECO:0000259" key="5">
    <source>
        <dbReference type="Pfam" id="PF00248"/>
    </source>
</evidence>
<evidence type="ECO:0000256" key="3">
    <source>
        <dbReference type="PIRSR" id="PIRSR000097-2"/>
    </source>
</evidence>
<dbReference type="Proteomes" id="UP000298138">
    <property type="component" value="Unassembled WGS sequence"/>
</dbReference>
<dbReference type="InterPro" id="IPR036812">
    <property type="entry name" value="NAD(P)_OxRdtase_dom_sf"/>
</dbReference>
<feature type="active site" description="Proton donor" evidence="2">
    <location>
        <position position="53"/>
    </location>
</feature>
<dbReference type="OrthoDB" id="416253at2759"/>
<sequence length="296" mass="33385">MDWTKKTAKLHHGKGEIPLIGLGTWQAHGPQVSHAVEVALRVGYRHIDTAARYENETAVGEGIRASGVPREEIWVTTKLRNHEHMRVEEAVEESLRRLGLDYVDLYLMHWPCSTDPSNHSQHLANWDFTQTWASMQSILTTGKVRNIGVSNFGLTHLTRLLSSPSTTIIPAVNQIELHPYNPSPKLVTYLMEKGIHITAHSCLGSVNSPLHKEEALVRVAEKTGRSTAQVLLKWGLQMGWSVIPKSADPGRVRENWGMDGWELREEDMRAMVGIKERRRVCGDAWLPVRVFLGDDE</sequence>
<dbReference type="PRINTS" id="PR00069">
    <property type="entry name" value="ALDKETRDTASE"/>
</dbReference>
<dbReference type="PROSITE" id="PS00062">
    <property type="entry name" value="ALDOKETO_REDUCTASE_2"/>
    <property type="match status" value="1"/>
</dbReference>
<evidence type="ECO:0000256" key="1">
    <source>
        <dbReference type="ARBA" id="ARBA00023002"/>
    </source>
</evidence>
<protein>
    <submittedName>
        <fullName evidence="6">Putative glycerol dehydrogenase Gcy1</fullName>
    </submittedName>
</protein>
<dbReference type="FunFam" id="3.20.20.100:FF:000002">
    <property type="entry name" value="2,5-diketo-D-gluconic acid reductase A"/>
    <property type="match status" value="1"/>
</dbReference>
<organism evidence="6 7">
    <name type="scientific">Ascodesmis nigricans</name>
    <dbReference type="NCBI Taxonomy" id="341454"/>
    <lineage>
        <taxon>Eukaryota</taxon>
        <taxon>Fungi</taxon>
        <taxon>Dikarya</taxon>
        <taxon>Ascomycota</taxon>
        <taxon>Pezizomycotina</taxon>
        <taxon>Pezizomycetes</taxon>
        <taxon>Pezizales</taxon>
        <taxon>Ascodesmidaceae</taxon>
        <taxon>Ascodesmis</taxon>
    </lineage>
</organism>
<dbReference type="PIRSF" id="PIRSF000097">
    <property type="entry name" value="AKR"/>
    <property type="match status" value="1"/>
</dbReference>
<proteinExistence type="predicted"/>
<feature type="site" description="Lowers pKa of active site Tyr" evidence="4">
    <location>
        <position position="78"/>
    </location>
</feature>
<dbReference type="FunCoup" id="A0A4S2MXS3">
    <property type="interactions" value="465"/>
</dbReference>
<evidence type="ECO:0000256" key="2">
    <source>
        <dbReference type="PIRSR" id="PIRSR000097-1"/>
    </source>
</evidence>
<evidence type="ECO:0000313" key="6">
    <source>
        <dbReference type="EMBL" id="TGZ81386.1"/>
    </source>
</evidence>
<evidence type="ECO:0000313" key="7">
    <source>
        <dbReference type="Proteomes" id="UP000298138"/>
    </source>
</evidence>
<keyword evidence="1" id="KW-0560">Oxidoreductase</keyword>
<feature type="binding site" evidence="3">
    <location>
        <position position="109"/>
    </location>
    <ligand>
        <name>substrate</name>
    </ligand>
</feature>
<dbReference type="Gene3D" id="3.20.20.100">
    <property type="entry name" value="NADP-dependent oxidoreductase domain"/>
    <property type="match status" value="1"/>
</dbReference>
<dbReference type="Pfam" id="PF00248">
    <property type="entry name" value="Aldo_ket_red"/>
    <property type="match status" value="1"/>
</dbReference>
<dbReference type="InterPro" id="IPR023210">
    <property type="entry name" value="NADP_OxRdtase_dom"/>
</dbReference>
<accession>A0A4S2MXS3</accession>
<feature type="domain" description="NADP-dependent oxidoreductase" evidence="5">
    <location>
        <begin position="20"/>
        <end position="274"/>
    </location>
</feature>
<dbReference type="InterPro" id="IPR020471">
    <property type="entry name" value="AKR"/>
</dbReference>
<name>A0A4S2MXS3_9PEZI</name>
<dbReference type="AlphaFoldDB" id="A0A4S2MXS3"/>
<dbReference type="PANTHER" id="PTHR11732">
    <property type="entry name" value="ALDO/KETO REDUCTASE"/>
    <property type="match status" value="1"/>
</dbReference>
<gene>
    <name evidence="6" type="ORF">EX30DRAFT_363768</name>
</gene>
<dbReference type="SUPFAM" id="SSF51430">
    <property type="entry name" value="NAD(P)-linked oxidoreductase"/>
    <property type="match status" value="1"/>
</dbReference>
<dbReference type="EMBL" id="ML220119">
    <property type="protein sequence ID" value="TGZ81386.1"/>
    <property type="molecule type" value="Genomic_DNA"/>
</dbReference>
<dbReference type="PROSITE" id="PS00798">
    <property type="entry name" value="ALDOKETO_REDUCTASE_1"/>
    <property type="match status" value="1"/>
</dbReference>